<keyword evidence="2" id="KW-1185">Reference proteome</keyword>
<evidence type="ECO:0000313" key="1">
    <source>
        <dbReference type="EMBL" id="GAA0769784.1"/>
    </source>
</evidence>
<dbReference type="EMBL" id="BAAACI010000002">
    <property type="protein sequence ID" value="GAA0769784.1"/>
    <property type="molecule type" value="Genomic_DNA"/>
</dbReference>
<comment type="caution">
    <text evidence="1">The sequence shown here is derived from an EMBL/GenBank/DDBJ whole genome shotgun (WGS) entry which is preliminary data.</text>
</comment>
<proteinExistence type="predicted"/>
<reference evidence="1 2" key="1">
    <citation type="journal article" date="2019" name="Int. J. Syst. Evol. Microbiol.">
        <title>The Global Catalogue of Microorganisms (GCM) 10K type strain sequencing project: providing services to taxonomists for standard genome sequencing and annotation.</title>
        <authorList>
            <consortium name="The Broad Institute Genomics Platform"/>
            <consortium name="The Broad Institute Genome Sequencing Center for Infectious Disease"/>
            <person name="Wu L."/>
            <person name="Ma J."/>
        </authorList>
    </citation>
    <scope>NUCLEOTIDE SEQUENCE [LARGE SCALE GENOMIC DNA]</scope>
    <source>
        <strain evidence="1 2">JCM 1417</strain>
    </source>
</reference>
<dbReference type="RefSeq" id="WP_343824565.1">
    <property type="nucleotide sequence ID" value="NZ_BAAACI010000002.1"/>
</dbReference>
<accession>A0ABN1KKU2</accession>
<protein>
    <submittedName>
        <fullName evidence="1">Uncharacterized protein</fullName>
    </submittedName>
</protein>
<dbReference type="Proteomes" id="UP001501047">
    <property type="component" value="Unassembled WGS sequence"/>
</dbReference>
<organism evidence="1 2">
    <name type="scientific">Clostridium subterminale</name>
    <dbReference type="NCBI Taxonomy" id="1550"/>
    <lineage>
        <taxon>Bacteria</taxon>
        <taxon>Bacillati</taxon>
        <taxon>Bacillota</taxon>
        <taxon>Clostridia</taxon>
        <taxon>Eubacteriales</taxon>
        <taxon>Clostridiaceae</taxon>
        <taxon>Clostridium</taxon>
    </lineage>
</organism>
<gene>
    <name evidence="1" type="ORF">GCM10008908_11670</name>
</gene>
<evidence type="ECO:0000313" key="2">
    <source>
        <dbReference type="Proteomes" id="UP001501047"/>
    </source>
</evidence>
<sequence length="61" mass="7131">MIISNEEVGNWFVDMKSGNIKIIVFRNKILRYEIGNEKEKQIVCEECIKLGIPDSQMNWEG</sequence>
<name>A0ABN1KKU2_CLOSU</name>